<evidence type="ECO:0000256" key="1">
    <source>
        <dbReference type="SAM" id="Phobius"/>
    </source>
</evidence>
<protein>
    <submittedName>
        <fullName evidence="2">Uncharacterized protein</fullName>
    </submittedName>
</protein>
<evidence type="ECO:0000313" key="2">
    <source>
        <dbReference type="EMBL" id="DAD75853.1"/>
    </source>
</evidence>
<keyword evidence="1" id="KW-0812">Transmembrane</keyword>
<feature type="transmembrane region" description="Helical" evidence="1">
    <location>
        <begin position="21"/>
        <end position="41"/>
    </location>
</feature>
<accession>A0A8S5M0M6</accession>
<keyword evidence="1" id="KW-0472">Membrane</keyword>
<name>A0A8S5M0M6_9CAUD</name>
<sequence length="48" mass="5665">MLQHKIATRRLFQRLALSPTLLASSVKRLILIMISYIYQYILVAFDVR</sequence>
<organism evidence="2">
    <name type="scientific">Siphoviridae sp. ct37J14</name>
    <dbReference type="NCBI Taxonomy" id="2826280"/>
    <lineage>
        <taxon>Viruses</taxon>
        <taxon>Duplodnaviria</taxon>
        <taxon>Heunggongvirae</taxon>
        <taxon>Uroviricota</taxon>
        <taxon>Caudoviricetes</taxon>
    </lineage>
</organism>
<keyword evidence="1" id="KW-1133">Transmembrane helix</keyword>
<reference evidence="2" key="1">
    <citation type="journal article" date="2021" name="Proc. Natl. Acad. Sci. U.S.A.">
        <title>A Catalog of Tens of Thousands of Viruses from Human Metagenomes Reveals Hidden Associations with Chronic Diseases.</title>
        <authorList>
            <person name="Tisza M.J."/>
            <person name="Buck C.B."/>
        </authorList>
    </citation>
    <scope>NUCLEOTIDE SEQUENCE</scope>
    <source>
        <strain evidence="2">Ct37J14</strain>
    </source>
</reference>
<proteinExistence type="predicted"/>
<dbReference type="EMBL" id="BK014790">
    <property type="protein sequence ID" value="DAD75853.1"/>
    <property type="molecule type" value="Genomic_DNA"/>
</dbReference>